<reference evidence="2 3" key="1">
    <citation type="journal article" date="2018" name="Nat. Ecol. Evol.">
        <title>Pezizomycetes genomes reveal the molecular basis of ectomycorrhizal truffle lifestyle.</title>
        <authorList>
            <person name="Murat C."/>
            <person name="Payen T."/>
            <person name="Noel B."/>
            <person name="Kuo A."/>
            <person name="Morin E."/>
            <person name="Chen J."/>
            <person name="Kohler A."/>
            <person name="Krizsan K."/>
            <person name="Balestrini R."/>
            <person name="Da Silva C."/>
            <person name="Montanini B."/>
            <person name="Hainaut M."/>
            <person name="Levati E."/>
            <person name="Barry K.W."/>
            <person name="Belfiori B."/>
            <person name="Cichocki N."/>
            <person name="Clum A."/>
            <person name="Dockter R.B."/>
            <person name="Fauchery L."/>
            <person name="Guy J."/>
            <person name="Iotti M."/>
            <person name="Le Tacon F."/>
            <person name="Lindquist E.A."/>
            <person name="Lipzen A."/>
            <person name="Malagnac F."/>
            <person name="Mello A."/>
            <person name="Molinier V."/>
            <person name="Miyauchi S."/>
            <person name="Poulain J."/>
            <person name="Riccioni C."/>
            <person name="Rubini A."/>
            <person name="Sitrit Y."/>
            <person name="Splivallo R."/>
            <person name="Traeger S."/>
            <person name="Wang M."/>
            <person name="Zifcakova L."/>
            <person name="Wipf D."/>
            <person name="Zambonelli A."/>
            <person name="Paolocci F."/>
            <person name="Nowrousian M."/>
            <person name="Ottonello S."/>
            <person name="Baldrian P."/>
            <person name="Spatafora J.W."/>
            <person name="Henrissat B."/>
            <person name="Nagy L.G."/>
            <person name="Aury J.M."/>
            <person name="Wincker P."/>
            <person name="Grigoriev I.V."/>
            <person name="Bonfante P."/>
            <person name="Martin F.M."/>
        </authorList>
    </citation>
    <scope>NUCLEOTIDE SEQUENCE [LARGE SCALE GENOMIC DNA]</scope>
    <source>
        <strain evidence="2 3">120613-1</strain>
    </source>
</reference>
<dbReference type="Proteomes" id="UP000276215">
    <property type="component" value="Unassembled WGS sequence"/>
</dbReference>
<evidence type="ECO:0000313" key="2">
    <source>
        <dbReference type="EMBL" id="RPB05819.1"/>
    </source>
</evidence>
<sequence length="166" mass="19818">MMRRKKKSACVRRKRKNNSETPLRTEKEQNRKMGVQIPVWNLLSIFLLVNPQLSQPDQTHTKKKKYIYIYISKSSIKTAMDITKNKNSLPCGYHNSPYERGVWIRYSTISFQQHCIPLLYPLVYAVTTTTTYRHRSTNNHNPQRHSTPFPTLWYTKHYFLFLFCKS</sequence>
<name>A0A3N4K8Z1_9PEZI</name>
<keyword evidence="3" id="KW-1185">Reference proteome</keyword>
<accession>A0A3N4K8Z1</accession>
<dbReference type="AlphaFoldDB" id="A0A3N4K8Z1"/>
<dbReference type="EMBL" id="ML120352">
    <property type="protein sequence ID" value="RPB05819.1"/>
    <property type="molecule type" value="Genomic_DNA"/>
</dbReference>
<organism evidence="2 3">
    <name type="scientific">Choiromyces venosus 120613-1</name>
    <dbReference type="NCBI Taxonomy" id="1336337"/>
    <lineage>
        <taxon>Eukaryota</taxon>
        <taxon>Fungi</taxon>
        <taxon>Dikarya</taxon>
        <taxon>Ascomycota</taxon>
        <taxon>Pezizomycotina</taxon>
        <taxon>Pezizomycetes</taxon>
        <taxon>Pezizales</taxon>
        <taxon>Tuberaceae</taxon>
        <taxon>Choiromyces</taxon>
    </lineage>
</organism>
<evidence type="ECO:0000313" key="3">
    <source>
        <dbReference type="Proteomes" id="UP000276215"/>
    </source>
</evidence>
<gene>
    <name evidence="2" type="ORF">L873DRAFT_547209</name>
</gene>
<evidence type="ECO:0000256" key="1">
    <source>
        <dbReference type="SAM" id="MobiDB-lite"/>
    </source>
</evidence>
<protein>
    <submittedName>
        <fullName evidence="2">Uncharacterized protein</fullName>
    </submittedName>
</protein>
<proteinExistence type="predicted"/>
<feature type="region of interest" description="Disordered" evidence="1">
    <location>
        <begin position="1"/>
        <end position="28"/>
    </location>
</feature>
<feature type="compositionally biased region" description="Basic residues" evidence="1">
    <location>
        <begin position="1"/>
        <end position="16"/>
    </location>
</feature>